<sequence>MKRQKLKNPPSSSSSSRQPAAAVAAVEQQPAAAVAASRSRQPQQPAAATSRSSQPQQPAAATSAQQLDNVFTVTVDNASSNDVAVLELSKKLDMWGTNLMEGKHLHVRCMAHILNLIVQDGLKEIGPSIKKVRQMVKYVRSSSSRARNFLKCVEMQKIECDKMLSLDVPTRWNSTYLMLDTAEKFEKAFERFDLYDASDDLDLSKMALGMKEKFKKYWGTPEKMNKMIFIASVLDPRNKFVYVSFALEELLGEETGNVVNTKVEAYLRDLFAIYVSKYGKGSKSQPSSSDSSDSSGSDISQNMSKNSLRTKLHMKKQKNDSGSLGVKSELDKYLLEDQEPEYEDFDILSWWKVNSPRFPVLSQLARDVLAIPMSSVASECAFSTGGRILDPFRSSLTPKCPRVKRNNFVGT</sequence>
<keyword evidence="6" id="KW-1185">Reference proteome</keyword>
<evidence type="ECO:0000256" key="2">
    <source>
        <dbReference type="SAM" id="MobiDB-lite"/>
    </source>
</evidence>
<dbReference type="STRING" id="4081.A0A3Q7EAE7"/>
<dbReference type="InterPro" id="IPR012337">
    <property type="entry name" value="RNaseH-like_sf"/>
</dbReference>
<dbReference type="EnsemblPlants" id="Solyc01g010937.1.1">
    <property type="protein sequence ID" value="Solyc01g010937.1.1"/>
    <property type="gene ID" value="Solyc01g010937.1"/>
</dbReference>
<protein>
    <recommendedName>
        <fullName evidence="7">HAT C-terminal dimerisation domain-containing protein</fullName>
    </recommendedName>
</protein>
<dbReference type="InterPro" id="IPR052035">
    <property type="entry name" value="ZnF_BED_domain_contain"/>
</dbReference>
<dbReference type="PANTHER" id="PTHR46481">
    <property type="entry name" value="ZINC FINGER BED DOMAIN-CONTAINING PROTEIN 4"/>
    <property type="match status" value="1"/>
</dbReference>
<feature type="region of interest" description="Disordered" evidence="2">
    <location>
        <begin position="279"/>
        <end position="323"/>
    </location>
</feature>
<dbReference type="PANTHER" id="PTHR46481:SF7">
    <property type="entry name" value="ZINC FINGER BED DOMAIN-CONTAINING PROTEIN RICESLEEPER 2-LIKE"/>
    <property type="match status" value="1"/>
</dbReference>
<evidence type="ECO:0000313" key="5">
    <source>
        <dbReference type="EnsemblPlants" id="Solyc01g010937.1.1"/>
    </source>
</evidence>
<reference evidence="5" key="2">
    <citation type="submission" date="2019-01" db="UniProtKB">
        <authorList>
            <consortium name="EnsemblPlants"/>
        </authorList>
    </citation>
    <scope>IDENTIFICATION</scope>
    <source>
        <strain evidence="5">cv. Heinz 1706</strain>
    </source>
</reference>
<evidence type="ECO:0000256" key="1">
    <source>
        <dbReference type="ARBA" id="ARBA00023125"/>
    </source>
</evidence>
<evidence type="ECO:0000313" key="6">
    <source>
        <dbReference type="Proteomes" id="UP000004994"/>
    </source>
</evidence>
<dbReference type="Pfam" id="PF05699">
    <property type="entry name" value="Dimer_Tnp_hAT"/>
    <property type="match status" value="1"/>
</dbReference>
<dbReference type="Pfam" id="PF14372">
    <property type="entry name" value="hAT-like_RNase-H"/>
    <property type="match status" value="1"/>
</dbReference>
<dbReference type="OMA" id="HTISWER"/>
<proteinExistence type="predicted"/>
<reference evidence="5" key="1">
    <citation type="journal article" date="2012" name="Nature">
        <title>The tomato genome sequence provides insights into fleshy fruit evolution.</title>
        <authorList>
            <consortium name="Tomato Genome Consortium"/>
        </authorList>
    </citation>
    <scope>NUCLEOTIDE SEQUENCE [LARGE SCALE GENOMIC DNA]</scope>
    <source>
        <strain evidence="5">cv. Heinz 1706</strain>
    </source>
</reference>
<dbReference type="InterPro" id="IPR025525">
    <property type="entry name" value="hAT-like_transposase_RNase-H"/>
</dbReference>
<organism evidence="5">
    <name type="scientific">Solanum lycopersicum</name>
    <name type="common">Tomato</name>
    <name type="synonym">Lycopersicon esculentum</name>
    <dbReference type="NCBI Taxonomy" id="4081"/>
    <lineage>
        <taxon>Eukaryota</taxon>
        <taxon>Viridiplantae</taxon>
        <taxon>Streptophyta</taxon>
        <taxon>Embryophyta</taxon>
        <taxon>Tracheophyta</taxon>
        <taxon>Spermatophyta</taxon>
        <taxon>Magnoliopsida</taxon>
        <taxon>eudicotyledons</taxon>
        <taxon>Gunneridae</taxon>
        <taxon>Pentapetalae</taxon>
        <taxon>asterids</taxon>
        <taxon>lamiids</taxon>
        <taxon>Solanales</taxon>
        <taxon>Solanaceae</taxon>
        <taxon>Solanoideae</taxon>
        <taxon>Solaneae</taxon>
        <taxon>Solanum</taxon>
        <taxon>Solanum subgen. Lycopersicon</taxon>
    </lineage>
</organism>
<dbReference type="Gramene" id="Solyc01g010937.1.1">
    <property type="protein sequence ID" value="Solyc01g010937.1.1"/>
    <property type="gene ID" value="Solyc01g010937.1"/>
</dbReference>
<feature type="region of interest" description="Disordered" evidence="2">
    <location>
        <begin position="1"/>
        <end position="64"/>
    </location>
</feature>
<evidence type="ECO:0000259" key="4">
    <source>
        <dbReference type="Pfam" id="PF14372"/>
    </source>
</evidence>
<dbReference type="InParanoid" id="A0A3Q7EAE7"/>
<evidence type="ECO:0000259" key="3">
    <source>
        <dbReference type="Pfam" id="PF05699"/>
    </source>
</evidence>
<evidence type="ECO:0008006" key="7">
    <source>
        <dbReference type="Google" id="ProtNLM"/>
    </source>
</evidence>
<feature type="domain" description="HAT C-terminal dimerisation" evidence="3">
    <location>
        <begin position="329"/>
        <end position="399"/>
    </location>
</feature>
<dbReference type="SUPFAM" id="SSF53098">
    <property type="entry name" value="Ribonuclease H-like"/>
    <property type="match status" value="1"/>
</dbReference>
<accession>A0A3Q7EAE7</accession>
<feature type="compositionally biased region" description="Low complexity" evidence="2">
    <location>
        <begin position="279"/>
        <end position="300"/>
    </location>
</feature>
<feature type="domain" description="hAT-like transposase RNase-H fold" evidence="4">
    <location>
        <begin position="197"/>
        <end position="274"/>
    </location>
</feature>
<feature type="compositionally biased region" description="Low complexity" evidence="2">
    <location>
        <begin position="9"/>
        <end position="64"/>
    </location>
</feature>
<dbReference type="Proteomes" id="UP000004994">
    <property type="component" value="Chromosome 1"/>
</dbReference>
<keyword evidence="1" id="KW-0238">DNA-binding</keyword>
<dbReference type="GO" id="GO:0046983">
    <property type="term" value="F:protein dimerization activity"/>
    <property type="evidence" value="ECO:0007669"/>
    <property type="project" value="InterPro"/>
</dbReference>
<dbReference type="AlphaFoldDB" id="A0A3Q7EAE7"/>
<dbReference type="GO" id="GO:0003677">
    <property type="term" value="F:DNA binding"/>
    <property type="evidence" value="ECO:0007669"/>
    <property type="project" value="UniProtKB-KW"/>
</dbReference>
<name>A0A3Q7EAE7_SOLLC</name>
<dbReference type="InterPro" id="IPR008906">
    <property type="entry name" value="HATC_C_dom"/>
</dbReference>